<evidence type="ECO:0000313" key="1">
    <source>
        <dbReference type="EMBL" id="MBA0713130.1"/>
    </source>
</evidence>
<proteinExistence type="predicted"/>
<feature type="non-terminal residue" evidence="1">
    <location>
        <position position="38"/>
    </location>
</feature>
<keyword evidence="2" id="KW-1185">Reference proteome</keyword>
<sequence length="38" mass="4634">MFENETISEFYPRLCKISNKAFYLGKLFLIINWYVNVE</sequence>
<dbReference type="Proteomes" id="UP000593574">
    <property type="component" value="Unassembled WGS sequence"/>
</dbReference>
<protein>
    <submittedName>
        <fullName evidence="1">Uncharacterized protein</fullName>
    </submittedName>
</protein>
<dbReference type="EMBL" id="JABEZV010000006">
    <property type="protein sequence ID" value="MBA0713130.1"/>
    <property type="molecule type" value="Genomic_DNA"/>
</dbReference>
<organism evidence="1 2">
    <name type="scientific">Gossypium laxum</name>
    <dbReference type="NCBI Taxonomy" id="34288"/>
    <lineage>
        <taxon>Eukaryota</taxon>
        <taxon>Viridiplantae</taxon>
        <taxon>Streptophyta</taxon>
        <taxon>Embryophyta</taxon>
        <taxon>Tracheophyta</taxon>
        <taxon>Spermatophyta</taxon>
        <taxon>Magnoliopsida</taxon>
        <taxon>eudicotyledons</taxon>
        <taxon>Gunneridae</taxon>
        <taxon>Pentapetalae</taxon>
        <taxon>rosids</taxon>
        <taxon>malvids</taxon>
        <taxon>Malvales</taxon>
        <taxon>Malvaceae</taxon>
        <taxon>Malvoideae</taxon>
        <taxon>Gossypium</taxon>
    </lineage>
</organism>
<comment type="caution">
    <text evidence="1">The sequence shown here is derived from an EMBL/GenBank/DDBJ whole genome shotgun (WGS) entry which is preliminary data.</text>
</comment>
<evidence type="ECO:0000313" key="2">
    <source>
        <dbReference type="Proteomes" id="UP000593574"/>
    </source>
</evidence>
<reference evidence="1 2" key="1">
    <citation type="journal article" date="2019" name="Genome Biol. Evol.">
        <title>Insights into the evolution of the New World diploid cottons (Gossypium, subgenus Houzingenia) based on genome sequencing.</title>
        <authorList>
            <person name="Grover C.E."/>
            <person name="Arick M.A. 2nd"/>
            <person name="Thrash A."/>
            <person name="Conover J.L."/>
            <person name="Sanders W.S."/>
            <person name="Peterson D.G."/>
            <person name="Frelichowski J.E."/>
            <person name="Scheffler J.A."/>
            <person name="Scheffler B.E."/>
            <person name="Wendel J.F."/>
        </authorList>
    </citation>
    <scope>NUCLEOTIDE SEQUENCE [LARGE SCALE GENOMIC DNA]</scope>
    <source>
        <strain evidence="1">4</strain>
        <tissue evidence="1">Leaf</tissue>
    </source>
</reference>
<name>A0A7J8ZNA6_9ROSI</name>
<accession>A0A7J8ZNA6</accession>
<gene>
    <name evidence="1" type="ORF">Golax_012175</name>
</gene>
<dbReference type="AlphaFoldDB" id="A0A7J8ZNA6"/>